<feature type="region of interest" description="Disordered" evidence="7">
    <location>
        <begin position="1029"/>
        <end position="1061"/>
    </location>
</feature>
<dbReference type="PANTHER" id="PTHR11610">
    <property type="entry name" value="LIPASE"/>
    <property type="match status" value="1"/>
</dbReference>
<feature type="compositionally biased region" description="Polar residues" evidence="7">
    <location>
        <begin position="2307"/>
        <end position="2325"/>
    </location>
</feature>
<feature type="domain" description="Fibrinogen C-terminal" evidence="9">
    <location>
        <begin position="2088"/>
        <end position="2419"/>
    </location>
</feature>
<dbReference type="SMART" id="SM00186">
    <property type="entry name" value="FBG"/>
    <property type="match status" value="1"/>
</dbReference>
<feature type="region of interest" description="Disordered" evidence="7">
    <location>
        <begin position="1999"/>
        <end position="2051"/>
    </location>
</feature>
<keyword evidence="4" id="KW-0653">Protein transport</keyword>
<evidence type="ECO:0000259" key="8">
    <source>
        <dbReference type="PROSITE" id="PS50095"/>
    </source>
</evidence>
<feature type="compositionally biased region" description="Polar residues" evidence="7">
    <location>
        <begin position="1696"/>
        <end position="1726"/>
    </location>
</feature>
<feature type="region of interest" description="Disordered" evidence="7">
    <location>
        <begin position="1319"/>
        <end position="1343"/>
    </location>
</feature>
<feature type="compositionally biased region" description="Basic and acidic residues" evidence="7">
    <location>
        <begin position="1743"/>
        <end position="1753"/>
    </location>
</feature>
<dbReference type="InterPro" id="IPR013818">
    <property type="entry name" value="Lipase"/>
</dbReference>
<feature type="compositionally biased region" description="Polar residues" evidence="7">
    <location>
        <begin position="1035"/>
        <end position="1045"/>
    </location>
</feature>
<reference evidence="10 11" key="1">
    <citation type="submission" date="2020-10" db="EMBL/GenBank/DDBJ databases">
        <authorList>
            <person name="Klimov P.B."/>
            <person name="Dyachkov S.M."/>
            <person name="Chetverikov P.E."/>
        </authorList>
    </citation>
    <scope>NUCLEOTIDE SEQUENCE [LARGE SCALE GENOMIC DNA]</scope>
    <source>
        <strain evidence="10">BMOC 18-1129-001#AD2665</strain>
        <tissue evidence="10">Entire mites</tissue>
    </source>
</reference>
<evidence type="ECO:0000313" key="11">
    <source>
        <dbReference type="Proteomes" id="UP000825002"/>
    </source>
</evidence>
<dbReference type="Gene3D" id="3.90.215.10">
    <property type="entry name" value="Gamma Fibrinogen, chain A, domain 1"/>
    <property type="match status" value="1"/>
</dbReference>
<feature type="compositionally biased region" description="Polar residues" evidence="7">
    <location>
        <begin position="900"/>
        <end position="915"/>
    </location>
</feature>
<dbReference type="InterPro" id="IPR001024">
    <property type="entry name" value="PLAT/LH2_dom"/>
</dbReference>
<evidence type="ECO:0000256" key="5">
    <source>
        <dbReference type="PROSITE-ProRule" id="PRU00152"/>
    </source>
</evidence>
<evidence type="ECO:0000256" key="1">
    <source>
        <dbReference type="ARBA" id="ARBA00004613"/>
    </source>
</evidence>
<dbReference type="Pfam" id="PF00147">
    <property type="entry name" value="Fibrinogen_C"/>
    <property type="match status" value="2"/>
</dbReference>
<dbReference type="EMBL" id="JAIFTH010000171">
    <property type="protein sequence ID" value="KAG9510334.1"/>
    <property type="molecule type" value="Genomic_DNA"/>
</dbReference>
<protein>
    <submittedName>
        <fullName evidence="10">Inactive pancreatic lipase-related protein 1</fullName>
    </submittedName>
</protein>
<dbReference type="Proteomes" id="UP000825002">
    <property type="component" value="Unassembled WGS sequence"/>
</dbReference>
<dbReference type="PROSITE" id="PS50095">
    <property type="entry name" value="PLAT"/>
    <property type="match status" value="1"/>
</dbReference>
<feature type="region of interest" description="Disordered" evidence="7">
    <location>
        <begin position="1274"/>
        <end position="1293"/>
    </location>
</feature>
<proteinExistence type="inferred from homology"/>
<dbReference type="PANTHER" id="PTHR11610:SF185">
    <property type="entry name" value="LD47264P"/>
    <property type="match status" value="1"/>
</dbReference>
<feature type="region of interest" description="Disordered" evidence="7">
    <location>
        <begin position="2301"/>
        <end position="2325"/>
    </location>
</feature>
<organism evidence="10 11">
    <name type="scientific">Fragariocoptes setiger</name>
    <dbReference type="NCBI Taxonomy" id="1670756"/>
    <lineage>
        <taxon>Eukaryota</taxon>
        <taxon>Metazoa</taxon>
        <taxon>Ecdysozoa</taxon>
        <taxon>Arthropoda</taxon>
        <taxon>Chelicerata</taxon>
        <taxon>Arachnida</taxon>
        <taxon>Acari</taxon>
        <taxon>Acariformes</taxon>
        <taxon>Trombidiformes</taxon>
        <taxon>Prostigmata</taxon>
        <taxon>Eupodina</taxon>
        <taxon>Eriophyoidea</taxon>
        <taxon>Phytoptidae</taxon>
        <taxon>Fragariocoptes</taxon>
    </lineage>
</organism>
<dbReference type="Gene3D" id="3.40.50.1820">
    <property type="entry name" value="alpha/beta hydrolase"/>
    <property type="match status" value="1"/>
</dbReference>
<dbReference type="SUPFAM" id="SSF64356">
    <property type="entry name" value="SNARE-like"/>
    <property type="match status" value="1"/>
</dbReference>
<evidence type="ECO:0000256" key="4">
    <source>
        <dbReference type="ARBA" id="ARBA00022927"/>
    </source>
</evidence>
<feature type="region of interest" description="Disordered" evidence="7">
    <location>
        <begin position="1685"/>
        <end position="1753"/>
    </location>
</feature>
<keyword evidence="3" id="KW-0964">Secreted</keyword>
<dbReference type="InterPro" id="IPR000734">
    <property type="entry name" value="TAG_lipase"/>
</dbReference>
<dbReference type="InterPro" id="IPR011012">
    <property type="entry name" value="Longin-like_dom_sf"/>
</dbReference>
<dbReference type="InterPro" id="IPR029058">
    <property type="entry name" value="AB_hydrolase_fold"/>
</dbReference>
<evidence type="ECO:0000256" key="7">
    <source>
        <dbReference type="SAM" id="MobiDB-lite"/>
    </source>
</evidence>
<feature type="compositionally biased region" description="Polar residues" evidence="7">
    <location>
        <begin position="2009"/>
        <end position="2036"/>
    </location>
</feature>
<comment type="subcellular location">
    <subcellularLocation>
        <location evidence="1">Secreted</location>
    </subcellularLocation>
</comment>
<dbReference type="InterPro" id="IPR014716">
    <property type="entry name" value="Fibrinogen_a/b/g_C_1"/>
</dbReference>
<comment type="similarity">
    <text evidence="2 6">Belongs to the AB hydrolase superfamily. Lipase family.</text>
</comment>
<dbReference type="Gene3D" id="3.30.450.60">
    <property type="match status" value="1"/>
</dbReference>
<keyword evidence="11" id="KW-1185">Reference proteome</keyword>
<feature type="region of interest" description="Disordered" evidence="7">
    <location>
        <begin position="895"/>
        <end position="929"/>
    </location>
</feature>
<gene>
    <name evidence="10" type="primary">PNLIPRP1</name>
    <name evidence="10" type="ORF">GZH46_01129</name>
</gene>
<feature type="region of interest" description="Disordered" evidence="7">
    <location>
        <begin position="2364"/>
        <end position="2392"/>
    </location>
</feature>
<evidence type="ECO:0000256" key="6">
    <source>
        <dbReference type="RuleBase" id="RU004262"/>
    </source>
</evidence>
<feature type="compositionally biased region" description="Basic residues" evidence="7">
    <location>
        <begin position="1277"/>
        <end position="1287"/>
    </location>
</feature>
<sequence length="2455" mass="273922">MKTATDSKSDFNTILHTVKAIIILDVDGNRVLSKHYDVLDPSIEKKIYSKTHRTRDEILVIDGLIVLHEAVVDLHFYVLGPSNENPIILMNVLKCIHGGLSILLRNQIERKVLMDNVDQFIIFLDEICDSGVIIETDSSLAVQRVALKEDMGDITLGQILMQAKEQFSIEGIGGKIVDGSDGVMDGKLVVVDCVPMTLSLSSSSSVVSFSSSRRRLKRTLAFSPWPIILSLAVMMITARGPSDFSTVPGAMSPNFDGLIKTFVDDFGAGFRESWRKLKAVHSNGDVLMRRWGSNVPRAAVLGGHSHVHGNPLPLYGLKYPPFWHVVAALGQPTGQHIVPYNIDVLIAIGARLFVIESDNMANFVHHNIEIGAPGTDRDVLTLAGPISLAPDERPTTGCVRSKPYKQVIVHLSLPESQARVLAPMLNGLFDDHHLGRLNRLVTRSSGVALRCVYSLSAGLTMSPSTMVNPSGVTRGLAPPNMVYNPRNASLPLLLLLLSPSLERPPSDYPRKTAAGIGPTNLQNLIVDCFVQQITELIVLILVVIHWVEVVDSGSSVDHCYTDIGCFPITPDLYHPRHRPINVRPWHRDRIRTTFTLYNLRSVAGHIMRPWNDLNLENSNFDPQLETKIIIPGWLDNIKHTLWVKKLKDAFLFSWGPVNIIVIQWTNFTPYTLATANCRVVGAEIANLLKFIESRYAKYARTNYHLIGHSLGAHIAAYCGDRLPGLGRITALDPARPFFEGMPKSVRLDRDDAKFVDVIHSDFTPENAILLFMSFGMTKPVGHVDFFPNGPQLLQPGCIRDTLFSIPNGIGQGWAHGSIPIAVLESIRYLVACDHQRSHEWFIESVLNRKCKFVGLKCTDMDGVVNGRCSCDDSPDACAIMGIHADQMYVNLAHKSRHRLPQSSSANNRQTAVRASQKQHQQQQQRKRKAHRFMDTLNDAAHNNNNKHSPHYYFNEHSVPVATDQLPSAALLAQFDGQSLVDQTGLLMAQHQSLLSPGNNDVSDFTKMASILYTDNDWSQLQNVNVEAQHNNNNNVDWNQASSSGKLDNAPDDSSDKSIDPRRQGVLITDDLNFIDTRGQHHTATDITANSLLHAQFNDAATRELYLTNNHGNLMNQAPKLLSQLNVEQDYELNNRWFLRTNDKRDYCLHQYQILVFVGSINAERIRANLLISLIGTKGRLLNQRFQPRLGRLNSETLQPFFVLFESTFTLGTVHALQIGWEPRNDPDPVKATIELESPLLDTLEQYSSQAWPQVKLHSLYARPDHIALESMAQMSHKAPKTRAKRSLHTTTNRDASHCEIPTVSSIFYLHHKHESQLDYADDDATKRSKRSVDDERTNKNSEKIIPRSIKQSGQLENLELERQAKPKTKTKLKITNSAHRKMPIVDRNGWLDFLFPSTHTGSDNDQRRHDDQNLYVAINQVRVAPLQAHYGRNKEPLTKTFCPPHKNFPLPRDQTIHLKAKSGNCFQGIAIVQTITVHVHGHLIYAGLTMKSGAIIFIQLTIALFIFSTITLSSGHLLDDILEFVSPKQLKPSPNKSKDVSAATTTNSVDDGVLFSNNKAPLTEPTSHVASQVTGKLNWDSSVLQKQVKTNVDDRTISICNDKEALDEINLNVRTSLMVMQIIQSQQEQQLQSLSANMRLTDYKLDRILAIIDELKVQHKVLVARYDNVDPLRAHVMVDKIPITKDDKESLHQRHSSPISNSRREPTQTQVQFQSTDSNVKSTSHRANLDGPVERAANPQARDSAEHNDDFKQHDQSQAIVAEGEKQEHGRDDEATRQFTSKIILPWPVNQLQLQQQQNDTVNSKTQHSMVISPQQSVAQCETEKFIVMSGSVNESLSHAVSDEVASVIKQWHSGTRNQINKLINKAFDHSSQFNSLYDLLLEIKDECSASTLAMSTLNSPPTKSPALLTSNLSTSPILSEQALYNNDNNNNNNEAWTLKSSEISLLTHIIHEIGANQSVDTRNLVNETRHISKHVAEINSIVKQVALIVSRLQASHLHDTGDGGGHNTVVTYEPASTSAQSVPPNSQSMTRSKSTSADNSNIDLSNNSNNNNTQVIASIMNNNATNQTTAQLLSDEPHIWMTKCNSASHVIAPKSCHDLARHGANCSGIYFVYSTRGNVQRVYCEFDVSTGVGWTLLARRIDRTRAPVAPRTSQQRWPKRLRSNVENELIKRLKSFKVSFDQDWRAYKDGFGHLDEWGEFWLGLSFIHKLTTTIGANASAGNTESGTGEQSGAYVELQIDLEASDGDVLHLMFDAFKIDNESNKFKLTLGLCNDTRGHEFARRHNGTTFWTYDRPSAELKHPADPVSSSPTLMDNGTTSANNYNDDNQQRVARACARQIHAGWWFDSDHMANIGQPCHSGLITGPTATDESSQAADTVASTSATPPPTLSSSILGLRWPTWKDGQPLYRITMKVRPKEGVTHPLKSYSSATIFRSASRTATDYREMIHENFDSQ</sequence>
<dbReference type="Pfam" id="PF01217">
    <property type="entry name" value="Clat_adaptor_s"/>
    <property type="match status" value="1"/>
</dbReference>
<comment type="caution">
    <text evidence="10">The sequence shown here is derived from an EMBL/GenBank/DDBJ whole genome shotgun (WGS) entry which is preliminary data.</text>
</comment>
<dbReference type="SUPFAM" id="SSF56496">
    <property type="entry name" value="Fibrinogen C-terminal domain-like"/>
    <property type="match status" value="1"/>
</dbReference>
<dbReference type="SUPFAM" id="SSF53474">
    <property type="entry name" value="alpha/beta-Hydrolases"/>
    <property type="match status" value="1"/>
</dbReference>
<comment type="caution">
    <text evidence="5">Lacks conserved residue(s) required for the propagation of feature annotation.</text>
</comment>
<dbReference type="InterPro" id="IPR022775">
    <property type="entry name" value="AP_mu_sigma_su"/>
</dbReference>
<feature type="compositionally biased region" description="Low complexity" evidence="7">
    <location>
        <begin position="2372"/>
        <end position="2384"/>
    </location>
</feature>
<feature type="compositionally biased region" description="Basic and acidic residues" evidence="7">
    <location>
        <begin position="1323"/>
        <end position="1343"/>
    </location>
</feature>
<evidence type="ECO:0000259" key="9">
    <source>
        <dbReference type="PROSITE" id="PS51406"/>
    </source>
</evidence>
<keyword evidence="4" id="KW-0813">Transport</keyword>
<dbReference type="PROSITE" id="PS51406">
    <property type="entry name" value="FIBRINOGEN_C_2"/>
    <property type="match status" value="1"/>
</dbReference>
<dbReference type="InterPro" id="IPR033906">
    <property type="entry name" value="Lipase_N"/>
</dbReference>
<feature type="compositionally biased region" description="Low complexity" evidence="7">
    <location>
        <begin position="2037"/>
        <end position="2051"/>
    </location>
</feature>
<dbReference type="Pfam" id="PF00151">
    <property type="entry name" value="Lipase"/>
    <property type="match status" value="1"/>
</dbReference>
<name>A0ABQ7SA90_9ACAR</name>
<feature type="domain" description="PLAT" evidence="8">
    <location>
        <begin position="1149"/>
        <end position="1266"/>
    </location>
</feature>
<dbReference type="InterPro" id="IPR036056">
    <property type="entry name" value="Fibrinogen-like_C"/>
</dbReference>
<dbReference type="PRINTS" id="PR00821">
    <property type="entry name" value="TAGLIPASE"/>
</dbReference>
<evidence type="ECO:0000256" key="2">
    <source>
        <dbReference type="ARBA" id="ARBA00010701"/>
    </source>
</evidence>
<accession>A0ABQ7SA90</accession>
<evidence type="ECO:0000256" key="3">
    <source>
        <dbReference type="ARBA" id="ARBA00022525"/>
    </source>
</evidence>
<dbReference type="InterPro" id="IPR002181">
    <property type="entry name" value="Fibrinogen_a/b/g_C_dom"/>
</dbReference>
<evidence type="ECO:0000313" key="10">
    <source>
        <dbReference type="EMBL" id="KAG9510334.1"/>
    </source>
</evidence>
<dbReference type="CDD" id="cd00707">
    <property type="entry name" value="Pancreat_lipase_like"/>
    <property type="match status" value="1"/>
</dbReference>